<feature type="transmembrane region" description="Helical" evidence="7">
    <location>
        <begin position="232"/>
        <end position="251"/>
    </location>
</feature>
<feature type="transmembrane region" description="Helical" evidence="7">
    <location>
        <begin position="710"/>
        <end position="734"/>
    </location>
</feature>
<dbReference type="InterPro" id="IPR046791">
    <property type="entry name" value="Polycystin_dom"/>
</dbReference>
<comment type="similarity">
    <text evidence="2">Belongs to the polycystin family.</text>
</comment>
<dbReference type="GO" id="GO:0016020">
    <property type="term" value="C:membrane"/>
    <property type="evidence" value="ECO:0007669"/>
    <property type="project" value="UniProtKB-SubCell"/>
</dbReference>
<organism evidence="9">
    <name type="scientific">Mucochytrium quahogii</name>
    <dbReference type="NCBI Taxonomy" id="96639"/>
    <lineage>
        <taxon>Eukaryota</taxon>
        <taxon>Sar</taxon>
        <taxon>Stramenopiles</taxon>
        <taxon>Bigyra</taxon>
        <taxon>Labyrinthulomycetes</taxon>
        <taxon>Thraustochytrida</taxon>
        <taxon>Thraustochytriidae</taxon>
        <taxon>Mucochytrium</taxon>
    </lineage>
</organism>
<dbReference type="PANTHER" id="PTHR10877">
    <property type="entry name" value="POLYCYSTIN FAMILY MEMBER"/>
    <property type="match status" value="1"/>
</dbReference>
<dbReference type="AlphaFoldDB" id="A0A7S2RH39"/>
<keyword evidence="4 7" id="KW-1133">Transmembrane helix</keyword>
<dbReference type="Pfam" id="PF20519">
    <property type="entry name" value="Polycystin_dom"/>
    <property type="match status" value="1"/>
</dbReference>
<evidence type="ECO:0000313" key="9">
    <source>
        <dbReference type="EMBL" id="CAD9670941.1"/>
    </source>
</evidence>
<evidence type="ECO:0000256" key="2">
    <source>
        <dbReference type="ARBA" id="ARBA00007200"/>
    </source>
</evidence>
<feature type="transmembrane region" description="Helical" evidence="7">
    <location>
        <begin position="599"/>
        <end position="617"/>
    </location>
</feature>
<evidence type="ECO:0000256" key="6">
    <source>
        <dbReference type="SAM" id="Coils"/>
    </source>
</evidence>
<feature type="coiled-coil region" evidence="6">
    <location>
        <begin position="5"/>
        <end position="32"/>
    </location>
</feature>
<name>A0A7S2RH39_9STRA</name>
<evidence type="ECO:0000256" key="4">
    <source>
        <dbReference type="ARBA" id="ARBA00022989"/>
    </source>
</evidence>
<evidence type="ECO:0000256" key="5">
    <source>
        <dbReference type="ARBA" id="ARBA00023136"/>
    </source>
</evidence>
<sequence>MDGLISDLHKAIAAKEAELSDADAEKALLNQRLEALGGQLKKVGDVHTQDDAKYKEYKRTVADLVLEAAMQTEERASVSDYSKVPVLMKFRVFVDHQTSFGVSGDNGHGSIISLSRDASVRDLVKEACLLWALNEDSVLAMLDGAVLNNTARLADINTGCLVTTVVLKTLQEKPEPTMRDPLLDDGTLPVRNVKEPIDLMKEVGEEQVNCRVFYIEGRRYSFQPTSEKLRDLFVYCLFIVLFVTGYVIPMLQSEQFNLFNDVTRGQEVVSRGGNTVAVSDFFSIRDGQSIWNWVKISLTPEVLRSVNAKVSGGNVMDPNWVLDYDSAELIGTVRFRQLRVRANATCTVSKKAENFFPGCYKDYSEDVRAVNTFGPPNVQFTSGYVWWGYPTVQQEADVSVNLDYCTYGSLQCYPNNGYVIDIGTEYRDSGNLTELIQEWWDKVNLLSNNDWIDSQTSAVIISYNTFVGPKALYRTYTYVFEQKLAGEFVSQALVFEYDASTVFPRGGGLIPVILLGLCMLLYTIQKLFHLRYYLVVKGSCKLLLQDTFQVLDWLMLISYYLVLGFQLGTHFRASSTYDAAWENQSTYLTTLGVQSLMDGFRYSETFLTLFLFLRVILHVHQFGTGRIIVNALWGTIKSLFVLIFVMVPFFACSILLIWQLKGSRSEEFKSYSASLIDLTVNLFDIQRQGALEISSGATVVDWYLALLVSIHYFVGRLVFPSLAAVFAIHAFIASTTEHKQIMKRIQKLREEAEQHQELKLQQKLKESKSVWASVKTAASNVLNVKRALKIGTKEKESQPHYS</sequence>
<evidence type="ECO:0000259" key="8">
    <source>
        <dbReference type="Pfam" id="PF20519"/>
    </source>
</evidence>
<evidence type="ECO:0000256" key="1">
    <source>
        <dbReference type="ARBA" id="ARBA00004141"/>
    </source>
</evidence>
<proteinExistence type="inferred from homology"/>
<keyword evidence="5 7" id="KW-0472">Membrane</keyword>
<dbReference type="EMBL" id="HBHK01005702">
    <property type="protein sequence ID" value="CAD9670941.1"/>
    <property type="molecule type" value="Transcribed_RNA"/>
</dbReference>
<gene>
    <name evidence="9" type="ORF">QSP1433_LOCUS3353</name>
</gene>
<protein>
    <recommendedName>
        <fullName evidence="8">Polycystin domain-containing protein</fullName>
    </recommendedName>
</protein>
<dbReference type="InterPro" id="IPR051223">
    <property type="entry name" value="Polycystin"/>
</dbReference>
<keyword evidence="3 7" id="KW-0812">Transmembrane</keyword>
<evidence type="ECO:0000256" key="3">
    <source>
        <dbReference type="ARBA" id="ARBA00022692"/>
    </source>
</evidence>
<feature type="domain" description="Polycystin" evidence="8">
    <location>
        <begin position="281"/>
        <end position="492"/>
    </location>
</feature>
<comment type="subcellular location">
    <subcellularLocation>
        <location evidence="1">Membrane</location>
        <topology evidence="1">Multi-pass membrane protein</topology>
    </subcellularLocation>
</comment>
<feature type="transmembrane region" description="Helical" evidence="7">
    <location>
        <begin position="550"/>
        <end position="568"/>
    </location>
</feature>
<evidence type="ECO:0000256" key="7">
    <source>
        <dbReference type="SAM" id="Phobius"/>
    </source>
</evidence>
<feature type="transmembrane region" description="Helical" evidence="7">
    <location>
        <begin position="638"/>
        <end position="660"/>
    </location>
</feature>
<accession>A0A7S2RH39</accession>
<dbReference type="PANTHER" id="PTHR10877:SF183">
    <property type="entry name" value="AT14535P-RELATED"/>
    <property type="match status" value="1"/>
</dbReference>
<keyword evidence="6" id="KW-0175">Coiled coil</keyword>
<reference evidence="9" key="1">
    <citation type="submission" date="2021-01" db="EMBL/GenBank/DDBJ databases">
        <authorList>
            <person name="Corre E."/>
            <person name="Pelletier E."/>
            <person name="Niang G."/>
            <person name="Scheremetjew M."/>
            <person name="Finn R."/>
            <person name="Kale V."/>
            <person name="Holt S."/>
            <person name="Cochrane G."/>
            <person name="Meng A."/>
            <person name="Brown T."/>
            <person name="Cohen L."/>
        </authorList>
    </citation>
    <scope>NUCLEOTIDE SEQUENCE</scope>
    <source>
        <strain evidence="9">NY070348D</strain>
    </source>
</reference>
<feature type="transmembrane region" description="Helical" evidence="7">
    <location>
        <begin position="508"/>
        <end position="529"/>
    </location>
</feature>
<feature type="coiled-coil region" evidence="6">
    <location>
        <begin position="738"/>
        <end position="765"/>
    </location>
</feature>